<dbReference type="Proteomes" id="UP000824159">
    <property type="component" value="Unassembled WGS sequence"/>
</dbReference>
<sequence length="212" mass="22693">MNREVFIDELRKELSKLPEEEVEAAVEYYEEYFDEAGEDNEDNVIKALGNPKKVAGQIKSEYAVKLLDDDDIPVAKKGFAAAKWIIIGICSAPVSIPLIIVFLCIAIAAIAVFISCVAGIIACLIGAAAASIGCLVIGALATVVAPATACLFIGIGLMGLGVSAVLGYLVAKGTKEVVKASVRAVRKMLEKRKLRREGSADFGKWNYDKEVR</sequence>
<keyword evidence="1" id="KW-1133">Transmembrane helix</keyword>
<reference evidence="2" key="2">
    <citation type="journal article" date="2021" name="PeerJ">
        <title>Extensive microbial diversity within the chicken gut microbiome revealed by metagenomics and culture.</title>
        <authorList>
            <person name="Gilroy R."/>
            <person name="Ravi A."/>
            <person name="Getino M."/>
            <person name="Pursley I."/>
            <person name="Horton D.L."/>
            <person name="Alikhan N.F."/>
            <person name="Baker D."/>
            <person name="Gharbi K."/>
            <person name="Hall N."/>
            <person name="Watson M."/>
            <person name="Adriaenssens E.M."/>
            <person name="Foster-Nyarko E."/>
            <person name="Jarju S."/>
            <person name="Secka A."/>
            <person name="Antonio M."/>
            <person name="Oren A."/>
            <person name="Chaudhuri R.R."/>
            <person name="La Ragione R."/>
            <person name="Hildebrand F."/>
            <person name="Pallen M.J."/>
        </authorList>
    </citation>
    <scope>NUCLEOTIDE SEQUENCE</scope>
    <source>
        <strain evidence="2">CHK176-22527</strain>
    </source>
</reference>
<dbReference type="EMBL" id="DVLX01000097">
    <property type="protein sequence ID" value="HIU00175.1"/>
    <property type="molecule type" value="Genomic_DNA"/>
</dbReference>
<organism evidence="2 3">
    <name type="scientific">Candidatus Allocopromorpha excrementavium</name>
    <dbReference type="NCBI Taxonomy" id="2840741"/>
    <lineage>
        <taxon>Bacteria</taxon>
        <taxon>Bacillati</taxon>
        <taxon>Bacillota</taxon>
        <taxon>Clostridia</taxon>
        <taxon>Eubacteriales</taxon>
        <taxon>Eubacteriaceae</taxon>
        <taxon>Eubacteriaceae incertae sedis</taxon>
        <taxon>Candidatus Allocopromorpha</taxon>
    </lineage>
</organism>
<dbReference type="AlphaFoldDB" id="A0A9D1KW57"/>
<accession>A0A9D1KW57</accession>
<keyword evidence="1" id="KW-0472">Membrane</keyword>
<feature type="transmembrane region" description="Helical" evidence="1">
    <location>
        <begin position="84"/>
        <end position="114"/>
    </location>
</feature>
<name>A0A9D1KW57_9FIRM</name>
<comment type="caution">
    <text evidence="2">The sequence shown here is derived from an EMBL/GenBank/DDBJ whole genome shotgun (WGS) entry which is preliminary data.</text>
</comment>
<evidence type="ECO:0000313" key="2">
    <source>
        <dbReference type="EMBL" id="HIU00175.1"/>
    </source>
</evidence>
<keyword evidence="1" id="KW-0812">Transmembrane</keyword>
<protein>
    <submittedName>
        <fullName evidence="2">DUF1700 domain-containing protein</fullName>
    </submittedName>
</protein>
<proteinExistence type="predicted"/>
<gene>
    <name evidence="2" type="ORF">IAD12_07985</name>
</gene>
<feature type="transmembrane region" description="Helical" evidence="1">
    <location>
        <begin position="151"/>
        <end position="171"/>
    </location>
</feature>
<evidence type="ECO:0000256" key="1">
    <source>
        <dbReference type="SAM" id="Phobius"/>
    </source>
</evidence>
<feature type="transmembrane region" description="Helical" evidence="1">
    <location>
        <begin position="121"/>
        <end position="145"/>
    </location>
</feature>
<dbReference type="Pfam" id="PF22564">
    <property type="entry name" value="HAAS"/>
    <property type="match status" value="1"/>
</dbReference>
<reference evidence="2" key="1">
    <citation type="submission" date="2020-10" db="EMBL/GenBank/DDBJ databases">
        <authorList>
            <person name="Gilroy R."/>
        </authorList>
    </citation>
    <scope>NUCLEOTIDE SEQUENCE</scope>
    <source>
        <strain evidence="2">CHK176-22527</strain>
    </source>
</reference>
<evidence type="ECO:0000313" key="3">
    <source>
        <dbReference type="Proteomes" id="UP000824159"/>
    </source>
</evidence>